<evidence type="ECO:0000313" key="3">
    <source>
        <dbReference type="EMBL" id="WLF51168.1"/>
    </source>
</evidence>
<evidence type="ECO:0000256" key="1">
    <source>
        <dbReference type="SAM" id="MobiDB-lite"/>
    </source>
</evidence>
<dbReference type="Proteomes" id="UP001066327">
    <property type="component" value="Unassembled WGS sequence"/>
</dbReference>
<dbReference type="Proteomes" id="UP001231166">
    <property type="component" value="Chromosome"/>
</dbReference>
<reference evidence="3" key="2">
    <citation type="submission" date="2023-07" db="EMBL/GenBank/DDBJ databases">
        <title>Genomic analysis of Rhodococcus opacus VOC-14 with glycol ethers degradation activity.</title>
        <authorList>
            <person name="Narkevich D.A."/>
            <person name="Hlushen A.M."/>
            <person name="Akhremchuk A.E."/>
            <person name="Sikolenko M.A."/>
            <person name="Valentovich L.N."/>
        </authorList>
    </citation>
    <scope>NUCLEOTIDE SEQUENCE</scope>
    <source>
        <strain evidence="3">VOC-14</strain>
    </source>
</reference>
<dbReference type="EMBL" id="CP130953">
    <property type="protein sequence ID" value="WLF51168.1"/>
    <property type="molecule type" value="Genomic_DNA"/>
</dbReference>
<accession>A0AAX3YPZ6</accession>
<evidence type="ECO:0000313" key="4">
    <source>
        <dbReference type="Proteomes" id="UP001066327"/>
    </source>
</evidence>
<gene>
    <name evidence="2" type="ORF">O4328_22170</name>
    <name evidence="3" type="ORF">Q5707_23105</name>
</gene>
<protein>
    <submittedName>
        <fullName evidence="3">Uncharacterized protein</fullName>
    </submittedName>
</protein>
<evidence type="ECO:0000313" key="2">
    <source>
        <dbReference type="EMBL" id="MCZ4586353.1"/>
    </source>
</evidence>
<dbReference type="EMBL" id="JAPWIS010000011">
    <property type="protein sequence ID" value="MCZ4586353.1"/>
    <property type="molecule type" value="Genomic_DNA"/>
</dbReference>
<proteinExistence type="predicted"/>
<organism evidence="3 5">
    <name type="scientific">Rhodococcus opacus</name>
    <name type="common">Nocardia opaca</name>
    <dbReference type="NCBI Taxonomy" id="37919"/>
    <lineage>
        <taxon>Bacteria</taxon>
        <taxon>Bacillati</taxon>
        <taxon>Actinomycetota</taxon>
        <taxon>Actinomycetes</taxon>
        <taxon>Mycobacteriales</taxon>
        <taxon>Nocardiaceae</taxon>
        <taxon>Rhodococcus</taxon>
    </lineage>
</organism>
<dbReference type="AlphaFoldDB" id="A0AAX3YPZ6"/>
<dbReference type="RefSeq" id="WP_249344052.1">
    <property type="nucleotide sequence ID" value="NZ_CP130953.1"/>
</dbReference>
<name>A0AAX3YPZ6_RHOOP</name>
<evidence type="ECO:0000313" key="5">
    <source>
        <dbReference type="Proteomes" id="UP001231166"/>
    </source>
</evidence>
<keyword evidence="4" id="KW-1185">Reference proteome</keyword>
<feature type="region of interest" description="Disordered" evidence="1">
    <location>
        <begin position="135"/>
        <end position="158"/>
    </location>
</feature>
<reference evidence="2" key="1">
    <citation type="submission" date="2022-12" db="EMBL/GenBank/DDBJ databases">
        <authorList>
            <person name="Krivoruchko A.V."/>
            <person name="Elkin A."/>
        </authorList>
    </citation>
    <scope>NUCLEOTIDE SEQUENCE</scope>
    <source>
        <strain evidence="2">IEGM 249</strain>
    </source>
</reference>
<sequence>MAGASEDLPQLSTAADTLGGQNAPLTSTPADALSATSTVLSVLEPATVVNQVLGVATGVSALDVPGILRKLTVLPQKVAAPDAHGAHQVAGELYNQFSPLVKMAAVVDLCWVSQILSVIPDPPGTPRSLHSLRRSWRTSTLSDWPPWSGRSRKSPGPT</sequence>